<dbReference type="AlphaFoldDB" id="A0A0A9CKH7"/>
<dbReference type="EMBL" id="GBRH01221834">
    <property type="protein sequence ID" value="JAD76061.1"/>
    <property type="molecule type" value="Transcribed_RNA"/>
</dbReference>
<proteinExistence type="predicted"/>
<protein>
    <submittedName>
        <fullName evidence="1">Uncharacterized protein</fullName>
    </submittedName>
</protein>
<reference evidence="1" key="2">
    <citation type="journal article" date="2015" name="Data Brief">
        <title>Shoot transcriptome of the giant reed, Arundo donax.</title>
        <authorList>
            <person name="Barrero R.A."/>
            <person name="Guerrero F.D."/>
            <person name="Moolhuijzen P."/>
            <person name="Goolsby J.A."/>
            <person name="Tidwell J."/>
            <person name="Bellgard S.E."/>
            <person name="Bellgard M.I."/>
        </authorList>
    </citation>
    <scope>NUCLEOTIDE SEQUENCE</scope>
    <source>
        <tissue evidence="1">Shoot tissue taken approximately 20 cm above the soil surface</tissue>
    </source>
</reference>
<sequence length="29" mass="3430">MISYVMILYSKVNCTDAVLYYGMQDLTFF</sequence>
<reference evidence="1" key="1">
    <citation type="submission" date="2014-09" db="EMBL/GenBank/DDBJ databases">
        <authorList>
            <person name="Magalhaes I.L.F."/>
            <person name="Oliveira U."/>
            <person name="Santos F.R."/>
            <person name="Vidigal T.H.D.A."/>
            <person name="Brescovit A.D."/>
            <person name="Santos A.J."/>
        </authorList>
    </citation>
    <scope>NUCLEOTIDE SEQUENCE</scope>
    <source>
        <tissue evidence="1">Shoot tissue taken approximately 20 cm above the soil surface</tissue>
    </source>
</reference>
<evidence type="ECO:0000313" key="1">
    <source>
        <dbReference type="EMBL" id="JAD76061.1"/>
    </source>
</evidence>
<name>A0A0A9CKH7_ARUDO</name>
<organism evidence="1">
    <name type="scientific">Arundo donax</name>
    <name type="common">Giant reed</name>
    <name type="synonym">Donax arundinaceus</name>
    <dbReference type="NCBI Taxonomy" id="35708"/>
    <lineage>
        <taxon>Eukaryota</taxon>
        <taxon>Viridiplantae</taxon>
        <taxon>Streptophyta</taxon>
        <taxon>Embryophyta</taxon>
        <taxon>Tracheophyta</taxon>
        <taxon>Spermatophyta</taxon>
        <taxon>Magnoliopsida</taxon>
        <taxon>Liliopsida</taxon>
        <taxon>Poales</taxon>
        <taxon>Poaceae</taxon>
        <taxon>PACMAD clade</taxon>
        <taxon>Arundinoideae</taxon>
        <taxon>Arundineae</taxon>
        <taxon>Arundo</taxon>
    </lineage>
</organism>
<accession>A0A0A9CKH7</accession>